<comment type="subcellular location">
    <subcellularLocation>
        <location evidence="1">Cytoplasm</location>
    </subcellularLocation>
</comment>
<feature type="binding site" evidence="16">
    <location>
        <position position="130"/>
    </location>
    <ligand>
        <name>ATP</name>
        <dbReference type="ChEBI" id="CHEBI:30616"/>
        <label>4</label>
    </ligand>
</feature>
<dbReference type="GO" id="GO:0005737">
    <property type="term" value="C:cytoplasm"/>
    <property type="evidence" value="ECO:0007669"/>
    <property type="project" value="UniProtKB-SubCell"/>
</dbReference>
<dbReference type="Gene3D" id="3.30.230.80">
    <property type="match status" value="1"/>
</dbReference>
<evidence type="ECO:0000256" key="10">
    <source>
        <dbReference type="SAM" id="MobiDB-lite"/>
    </source>
</evidence>
<feature type="binding site" evidence="16">
    <location>
        <position position="88"/>
    </location>
    <ligand>
        <name>ATP</name>
        <dbReference type="ChEBI" id="CHEBI:30616"/>
        <label>4</label>
    </ligand>
</feature>
<evidence type="ECO:0000259" key="11">
    <source>
        <dbReference type="SMART" id="SM00387"/>
    </source>
</evidence>
<feature type="binding site" evidence="16">
    <location>
        <position position="101"/>
    </location>
    <ligand>
        <name>ATP</name>
        <dbReference type="ChEBI" id="CHEBI:30616"/>
        <label>4</label>
    </ligand>
</feature>
<keyword evidence="4" id="KW-0963">Cytoplasm</keyword>
<feature type="binding site" evidence="15">
    <location>
        <position position="101"/>
    </location>
    <ligand>
        <name>ATP</name>
        <dbReference type="ChEBI" id="CHEBI:30616"/>
        <label>2</label>
    </ligand>
</feature>
<evidence type="ECO:0000256" key="7">
    <source>
        <dbReference type="ARBA" id="ARBA00023016"/>
    </source>
</evidence>
<feature type="binding site" evidence="16">
    <location>
        <position position="133"/>
    </location>
    <ligand>
        <name>ATP</name>
        <dbReference type="ChEBI" id="CHEBI:30616"/>
        <label>4</label>
    </ligand>
</feature>
<evidence type="ECO:0007829" key="16">
    <source>
        <dbReference type="PDB" id="8U1N"/>
    </source>
</evidence>
<keyword evidence="7 13" id="KW-0346">Stress response</keyword>
<dbReference type="Pfam" id="PF00183">
    <property type="entry name" value="HSP90"/>
    <property type="match status" value="1"/>
</dbReference>
<feature type="binding site" evidence="9">
    <location>
        <position position="179"/>
    </location>
    <ligand>
        <name>ATP</name>
        <dbReference type="ChEBI" id="CHEBI:30616"/>
    </ligand>
</feature>
<feature type="binding site" evidence="15">
    <location>
        <position position="131"/>
    </location>
    <ligand>
        <name>ATP</name>
        <dbReference type="ChEBI" id="CHEBI:30616"/>
        <label>2</label>
    </ligand>
</feature>
<evidence type="ECO:0000256" key="5">
    <source>
        <dbReference type="ARBA" id="ARBA00022741"/>
    </source>
</evidence>
<feature type="binding site" evidence="16">
    <location>
        <position position="132"/>
    </location>
    <ligand>
        <name>ATP</name>
        <dbReference type="ChEBI" id="CHEBI:30616"/>
        <label>3</label>
    </ligand>
</feature>
<dbReference type="FunFam" id="3.40.50.11260:FF:000001">
    <property type="entry name" value="Heat shock protein 90 alpha"/>
    <property type="match status" value="1"/>
</dbReference>
<evidence type="ECO:0000256" key="3">
    <source>
        <dbReference type="ARBA" id="ARBA00021845"/>
    </source>
</evidence>
<feature type="binding site" evidence="14 15">
    <location>
        <position position="129"/>
    </location>
    <ligand>
        <name>ATP</name>
        <dbReference type="ChEBI" id="CHEBI:30616"/>
        <label>1</label>
    </ligand>
</feature>
<feature type="binding site" evidence="9">
    <location>
        <position position="101"/>
    </location>
    <ligand>
        <name>ATP</name>
        <dbReference type="ChEBI" id="CHEBI:30616"/>
    </ligand>
</feature>
<dbReference type="EMDB" id="EMD-41817"/>
<dbReference type="InterPro" id="IPR019805">
    <property type="entry name" value="Heat_shock_protein_90_CS"/>
</dbReference>
<feature type="binding site" evidence="16">
    <location>
        <position position="129"/>
    </location>
    <ligand>
        <name>ATP</name>
        <dbReference type="ChEBI" id="CHEBI:30616"/>
        <label>4</label>
    </ligand>
</feature>
<feature type="binding site" evidence="14">
    <location>
        <position position="46"/>
    </location>
    <ligand>
        <name>ATP</name>
        <dbReference type="ChEBI" id="CHEBI:30616"/>
        <label>1</label>
    </ligand>
</feature>
<feature type="binding site" evidence="9">
    <location>
        <position position="93"/>
    </location>
    <ligand>
        <name>ATP</name>
        <dbReference type="ChEBI" id="CHEBI:30616"/>
    </ligand>
</feature>
<evidence type="ECO:0000256" key="8">
    <source>
        <dbReference type="ARBA" id="ARBA00023186"/>
    </source>
</evidence>
<dbReference type="InterPro" id="IPR001404">
    <property type="entry name" value="Hsp90_fam"/>
</dbReference>
<dbReference type="PIRSF" id="PIRSF002583">
    <property type="entry name" value="Hsp90"/>
    <property type="match status" value="1"/>
</dbReference>
<keyword evidence="14 15" id="KW-0002">3D-structure</keyword>
<dbReference type="AlphaFoldDB" id="A0A7E5VSK5"/>
<feature type="binding site" evidence="15">
    <location>
        <position position="133"/>
    </location>
    <ligand>
        <name>ATP</name>
        <dbReference type="ChEBI" id="CHEBI:30616"/>
        <label>2</label>
    </ligand>
</feature>
<dbReference type="GO" id="GO:0016887">
    <property type="term" value="F:ATP hydrolysis activity"/>
    <property type="evidence" value="ECO:0007669"/>
    <property type="project" value="InterPro"/>
</dbReference>
<dbReference type="SMART" id="SM00387">
    <property type="entry name" value="HATPase_c"/>
    <property type="match status" value="1"/>
</dbReference>
<feature type="binding site" evidence="16">
    <location>
        <position position="132"/>
    </location>
    <ligand>
        <name>ATP</name>
        <dbReference type="ChEBI" id="CHEBI:30616"/>
        <label>4</label>
    </ligand>
</feature>
<evidence type="ECO:0000313" key="13">
    <source>
        <dbReference type="RefSeq" id="XP_026731247.1"/>
    </source>
</evidence>
<keyword evidence="14 15" id="KW-0479">Metal-binding</keyword>
<feature type="binding site" evidence="15">
    <location>
        <position position="132"/>
    </location>
    <ligand>
        <name>ATP</name>
        <dbReference type="ChEBI" id="CHEBI:30616"/>
        <label>2</label>
    </ligand>
</feature>
<feature type="binding site" evidence="14 15">
    <location>
        <position position="130"/>
    </location>
    <ligand>
        <name>ATP</name>
        <dbReference type="ChEBI" id="CHEBI:30616"/>
        <label>1</label>
    </ligand>
</feature>
<feature type="binding site" evidence="9">
    <location>
        <position position="107"/>
    </location>
    <ligand>
        <name>ATP</name>
        <dbReference type="ChEBI" id="CHEBI:30616"/>
    </ligand>
</feature>
<dbReference type="PDB" id="8U1L">
    <property type="method" value="EM"/>
    <property type="resolution" value="3.70 A"/>
    <property type="chains" value="A/B=1-722"/>
</dbReference>
<dbReference type="InterPro" id="IPR036890">
    <property type="entry name" value="HATPase_C_sf"/>
</dbReference>
<feature type="binding site" evidence="15">
    <location>
        <position position="46"/>
    </location>
    <ligand>
        <name>Mg(2+)</name>
        <dbReference type="ChEBI" id="CHEBI:18420"/>
        <label>2</label>
    </ligand>
</feature>
<dbReference type="OrthoDB" id="5426351at2759"/>
<dbReference type="RefSeq" id="XP_026731247.1">
    <property type="nucleotide sequence ID" value="XM_026875446.1"/>
</dbReference>
<feature type="binding site" evidence="16">
    <location>
        <position position="391"/>
    </location>
    <ligand>
        <name>ATP</name>
        <dbReference type="ChEBI" id="CHEBI:30616"/>
        <label>4</label>
    </ligand>
</feature>
<dbReference type="Pfam" id="PF13589">
    <property type="entry name" value="HATPase_c_3"/>
    <property type="match status" value="1"/>
</dbReference>
<feature type="binding site" evidence="9">
    <location>
        <position position="88"/>
    </location>
    <ligand>
        <name>ATP</name>
        <dbReference type="ChEBI" id="CHEBI:30616"/>
    </ligand>
</feature>
<feature type="binding site" evidence="16">
    <location>
        <position position="391"/>
    </location>
    <ligand>
        <name>ATP</name>
        <dbReference type="ChEBI" id="CHEBI:30616"/>
        <label>3</label>
    </ligand>
</feature>
<feature type="binding site" evidence="14">
    <location>
        <position position="88"/>
    </location>
    <ligand>
        <name>ATP</name>
        <dbReference type="ChEBI" id="CHEBI:30616"/>
        <label>1</label>
    </ligand>
</feature>
<feature type="binding site" evidence="14">
    <location>
        <position position="53"/>
    </location>
    <ligand>
        <name>ATP</name>
        <dbReference type="ChEBI" id="CHEBI:30616"/>
        <label>1</label>
    </ligand>
</feature>
<dbReference type="FunFam" id="3.30.565.10:FF:000001">
    <property type="entry name" value="Heat shock protein HSP 90-alpha"/>
    <property type="match status" value="1"/>
</dbReference>
<dbReference type="SUPFAM" id="SSF54211">
    <property type="entry name" value="Ribosomal protein S5 domain 2-like"/>
    <property type="match status" value="1"/>
</dbReference>
<dbReference type="PRINTS" id="PR00775">
    <property type="entry name" value="HEATSHOCK90"/>
</dbReference>
<feature type="binding site" evidence="15">
    <location>
        <position position="109"/>
    </location>
    <ligand>
        <name>ATP</name>
        <dbReference type="ChEBI" id="CHEBI:30616"/>
        <label>2</label>
    </ligand>
</feature>
<evidence type="ECO:0007829" key="14">
    <source>
        <dbReference type="PDB" id="8U1L"/>
    </source>
</evidence>
<feature type="compositionally biased region" description="Basic and acidic residues" evidence="10">
    <location>
        <begin position="233"/>
        <end position="254"/>
    </location>
</feature>
<dbReference type="PDB" id="8U1M">
    <property type="method" value="EM"/>
    <property type="resolution" value="3.50 A"/>
    <property type="chains" value="A/B=1-722"/>
</dbReference>
<name>A0A7E5VSK5_TRINI</name>
<feature type="region of interest" description="Disordered" evidence="10">
    <location>
        <begin position="698"/>
        <end position="722"/>
    </location>
</feature>
<dbReference type="HAMAP" id="MF_00505">
    <property type="entry name" value="HSP90"/>
    <property type="match status" value="1"/>
</dbReference>
<keyword evidence="8" id="KW-0143">Chaperone</keyword>
<dbReference type="SUPFAM" id="SSF110942">
    <property type="entry name" value="HSP90 C-terminal domain"/>
    <property type="match status" value="1"/>
</dbReference>
<evidence type="ECO:0000256" key="1">
    <source>
        <dbReference type="ARBA" id="ARBA00004496"/>
    </source>
</evidence>
<feature type="binding site" evidence="9">
    <location>
        <position position="46"/>
    </location>
    <ligand>
        <name>ATP</name>
        <dbReference type="ChEBI" id="CHEBI:30616"/>
    </ligand>
</feature>
<comment type="similarity">
    <text evidence="2">Belongs to the heat shock protein 90 family.</text>
</comment>
<feature type="binding site" evidence="14 15">
    <location>
        <position position="133"/>
    </location>
    <ligand>
        <name>ATP</name>
        <dbReference type="ChEBI" id="CHEBI:30616"/>
        <label>1</label>
    </ligand>
</feature>
<feature type="binding site" evidence="16">
    <location>
        <position position="108"/>
    </location>
    <ligand>
        <name>ATP</name>
        <dbReference type="ChEBI" id="CHEBI:30616"/>
        <label>3</label>
    </ligand>
</feature>
<feature type="binding site" evidence="14">
    <location>
        <position position="108"/>
    </location>
    <ligand>
        <name>ATP</name>
        <dbReference type="ChEBI" id="CHEBI:30616"/>
        <label>1</label>
    </ligand>
</feature>
<gene>
    <name evidence="13" type="primary">LOC113496266</name>
</gene>
<feature type="binding site" evidence="16">
    <location>
        <position position="131"/>
    </location>
    <ligand>
        <name>ATP</name>
        <dbReference type="ChEBI" id="CHEBI:30616"/>
        <label>4</label>
    </ligand>
</feature>
<dbReference type="KEGG" id="tnl:113496266"/>
<evidence type="ECO:0000256" key="9">
    <source>
        <dbReference type="PIRSR" id="PIRSR002583-1"/>
    </source>
</evidence>
<feature type="binding site" evidence="16">
    <location>
        <position position="133"/>
    </location>
    <ligand>
        <name>ATP</name>
        <dbReference type="ChEBI" id="CHEBI:30616"/>
        <label>3</label>
    </ligand>
</feature>
<accession>A0A7E5VSK5</accession>
<feature type="binding site" evidence="14 15">
    <location>
        <position position="391"/>
    </location>
    <ligand>
        <name>ATP</name>
        <dbReference type="ChEBI" id="CHEBI:30616"/>
        <label>1</label>
    </ligand>
</feature>
<feature type="binding site" evidence="14 15">
    <location>
        <position position="128"/>
    </location>
    <ligand>
        <name>ATP</name>
        <dbReference type="ChEBI" id="CHEBI:30616"/>
        <label>1</label>
    </ligand>
</feature>
<dbReference type="GO" id="GO:0005524">
    <property type="term" value="F:ATP binding"/>
    <property type="evidence" value="ECO:0007669"/>
    <property type="project" value="UniProtKB-KW"/>
</dbReference>
<dbReference type="Gene3D" id="1.20.120.790">
    <property type="entry name" value="Heat shock protein 90, C-terminal domain"/>
    <property type="match status" value="1"/>
</dbReference>
<dbReference type="InterPro" id="IPR020575">
    <property type="entry name" value="Hsp90_N"/>
</dbReference>
<keyword evidence="5 9" id="KW-0547">Nucleotide-binding</keyword>
<keyword evidence="6 9" id="KW-0067">ATP-binding</keyword>
<dbReference type="GeneID" id="113496266"/>
<keyword evidence="12" id="KW-1185">Reference proteome</keyword>
<protein>
    <recommendedName>
        <fullName evidence="3">Heat shock protein 83</fullName>
    </recommendedName>
</protein>
<dbReference type="InterPro" id="IPR020568">
    <property type="entry name" value="Ribosomal_Su5_D2-typ_SF"/>
</dbReference>
<dbReference type="PDB" id="8U1N">
    <property type="method" value="EM"/>
    <property type="resolution" value="3.90 A"/>
    <property type="chains" value="A/B=1-722"/>
</dbReference>
<proteinExistence type="evidence at protein level"/>
<dbReference type="FunFam" id="3.30.230.80:FF:000001">
    <property type="entry name" value="Heat shock protein 90 alpha"/>
    <property type="match status" value="1"/>
</dbReference>
<sequence length="722" mass="83201">MPEEMQTDSGEVETFAFQAEIAQLMSLIINTFYSNKEIFLRELISNSSDALDKIRYESLTDPSKLDSGKELYIKIIPNKSEGTFTIIDTGIGMTKADLVNNLGTIAKSGTKAFMEALQAGADISMIGQFGVGFYSCYLVADRVTVHSKHNDDEQYMWESSAGGSFTVRTDHGEPLGRGTKIVLHIKEDLAEYLEVNKIKEIVKKHSQFIGYPIKLTVEKEREKELAYDEEEEKKEGEEDKKEDEKEDEKPKIEDVGEDDEEDKDKKKKKTIKEKYTEDEELNKTKPIWTRNADDITQEEYGDFYKSLTNDWEDHLAVKHFSVEGQLEFRALLFVPRRAPFDLFENKKRKNNIKLYVRRVFIMDNCEDLIPEYLNFIKGVVDSEDLPLNISREMLQQNKILKVIRKNLVKKCLELFEELAEDKENYKKYYEQFSKNLKLGIHEDAQNRTKLADLLRYHTSASGDEACSLKEYVSRMKENQKHIYYITGENRDQVANSSFVERVKKRGYEVVYMTEPIDEYVVQQMREYDGKTLVSVTKEGLELPEDEEEKKKREEDKVKFEGLCKVMKNILDNKVEKVVVSNRLVESPCCIVTAQYGWSANMERIMKAQALRDTSTMGYMAAKKHLEINPDHSIVETLRQKAEADKNDKAVKDLVILLYETALLSSGFTLDEPQVHASRIYRMIKLGLGIDEDEPIQVEESSVGDVPPLEGDADDASRMEEVD</sequence>
<dbReference type="GO" id="GO:0051082">
    <property type="term" value="F:unfolded protein binding"/>
    <property type="evidence" value="ECO:0007669"/>
    <property type="project" value="InterPro"/>
</dbReference>
<dbReference type="CDD" id="cd16927">
    <property type="entry name" value="HATPase_Hsp90-like"/>
    <property type="match status" value="1"/>
</dbReference>
<dbReference type="FunFam" id="1.20.120.790:FF:000001">
    <property type="entry name" value="Heat shock protein 90 alpha"/>
    <property type="match status" value="1"/>
</dbReference>
<feature type="binding site" evidence="15">
    <location>
        <position position="46"/>
    </location>
    <ligand>
        <name>ATP</name>
        <dbReference type="ChEBI" id="CHEBI:30616"/>
        <label>2</label>
    </ligand>
</feature>
<dbReference type="SUPFAM" id="SSF55874">
    <property type="entry name" value="ATPase domain of HSP90 chaperone/DNA topoisomerase II/histidine kinase"/>
    <property type="match status" value="1"/>
</dbReference>
<reference evidence="13" key="2">
    <citation type="submission" date="2025-08" db="UniProtKB">
        <authorList>
            <consortium name="RefSeq"/>
        </authorList>
    </citation>
    <scope>IDENTIFICATION</scope>
</reference>
<dbReference type="GO" id="GO:0140662">
    <property type="term" value="F:ATP-dependent protein folding chaperone"/>
    <property type="evidence" value="ECO:0007669"/>
    <property type="project" value="InterPro"/>
</dbReference>
<feature type="region of interest" description="Disordered" evidence="10">
    <location>
        <begin position="224"/>
        <end position="269"/>
    </location>
</feature>
<dbReference type="NCBIfam" id="NF003555">
    <property type="entry name" value="PRK05218.1"/>
    <property type="match status" value="1"/>
</dbReference>
<dbReference type="Gene3D" id="3.30.565.10">
    <property type="entry name" value="Histidine kinase-like ATPase, C-terminal domain"/>
    <property type="match status" value="1"/>
</dbReference>
<organism evidence="12 13">
    <name type="scientific">Trichoplusia ni</name>
    <name type="common">Cabbage looper</name>
    <dbReference type="NCBI Taxonomy" id="7111"/>
    <lineage>
        <taxon>Eukaryota</taxon>
        <taxon>Metazoa</taxon>
        <taxon>Ecdysozoa</taxon>
        <taxon>Arthropoda</taxon>
        <taxon>Hexapoda</taxon>
        <taxon>Insecta</taxon>
        <taxon>Pterygota</taxon>
        <taxon>Neoptera</taxon>
        <taxon>Endopterygota</taxon>
        <taxon>Lepidoptera</taxon>
        <taxon>Glossata</taxon>
        <taxon>Ditrysia</taxon>
        <taxon>Noctuoidea</taxon>
        <taxon>Noctuidae</taxon>
        <taxon>Plusiinae</taxon>
        <taxon>Trichoplusia</taxon>
    </lineage>
</organism>
<feature type="binding site" evidence="14 15">
    <location>
        <position position="109"/>
    </location>
    <ligand>
        <name>ATP</name>
        <dbReference type="ChEBI" id="CHEBI:30616"/>
        <label>1</label>
    </ligand>
</feature>
<evidence type="ECO:0000256" key="4">
    <source>
        <dbReference type="ARBA" id="ARBA00022490"/>
    </source>
</evidence>
<feature type="binding site" evidence="16">
    <location>
        <position position="110"/>
    </location>
    <ligand>
        <name>ATP</name>
        <dbReference type="ChEBI" id="CHEBI:30616"/>
        <label>3</label>
    </ligand>
</feature>
<dbReference type="EMDB" id="EMD-41816"/>
<dbReference type="PROSITE" id="PS00298">
    <property type="entry name" value="HSP90"/>
    <property type="match status" value="1"/>
</dbReference>
<feature type="binding site" evidence="14">
    <location>
        <position position="42"/>
    </location>
    <ligand>
        <name>Mg(2+)</name>
        <dbReference type="ChEBI" id="CHEBI:18420"/>
        <label>1</label>
    </ligand>
</feature>
<evidence type="ECO:0000313" key="12">
    <source>
        <dbReference type="Proteomes" id="UP000322000"/>
    </source>
</evidence>
<feature type="binding site" evidence="9">
    <location>
        <begin position="128"/>
        <end position="133"/>
    </location>
    <ligand>
        <name>ATP</name>
        <dbReference type="ChEBI" id="CHEBI:30616"/>
    </ligand>
</feature>
<feature type="binding site" evidence="15">
    <location>
        <position position="391"/>
    </location>
    <ligand>
        <name>ATP</name>
        <dbReference type="ChEBI" id="CHEBI:30616"/>
        <label>2</label>
    </ligand>
</feature>
<evidence type="ECO:0007829" key="15">
    <source>
        <dbReference type="PDB" id="8U1M"/>
    </source>
</evidence>
<feature type="binding site" evidence="14 15">
    <location>
        <position position="110"/>
    </location>
    <ligand>
        <name>ATP</name>
        <dbReference type="ChEBI" id="CHEBI:30616"/>
        <label>1</label>
    </ligand>
</feature>
<feature type="binding site" evidence="15">
    <location>
        <position position="130"/>
    </location>
    <ligand>
        <name>ATP</name>
        <dbReference type="ChEBI" id="CHEBI:30616"/>
        <label>2</label>
    </ligand>
</feature>
<dbReference type="SMR" id="A0A7E5VSK5"/>
<feature type="binding site" evidence="9">
    <location>
        <position position="42"/>
    </location>
    <ligand>
        <name>ATP</name>
        <dbReference type="ChEBI" id="CHEBI:30616"/>
    </ligand>
</feature>
<dbReference type="EMDB" id="EMD-41818"/>
<dbReference type="InParanoid" id="A0A7E5VSK5"/>
<evidence type="ECO:0000256" key="2">
    <source>
        <dbReference type="ARBA" id="ARBA00008239"/>
    </source>
</evidence>
<feature type="binding site" evidence="14 15">
    <location>
        <position position="132"/>
    </location>
    <ligand>
        <name>ATP</name>
        <dbReference type="ChEBI" id="CHEBI:30616"/>
        <label>1</label>
    </ligand>
</feature>
<feature type="binding site" evidence="14 15">
    <location>
        <position position="131"/>
    </location>
    <ligand>
        <name>ATP</name>
        <dbReference type="ChEBI" id="CHEBI:30616"/>
        <label>1</label>
    </ligand>
</feature>
<dbReference type="FunCoup" id="A0A7E5VSK5">
    <property type="interactions" value="1327"/>
</dbReference>
<feature type="binding site" evidence="16">
    <location>
        <position position="109"/>
    </location>
    <ligand>
        <name>ATP</name>
        <dbReference type="ChEBI" id="CHEBI:30616"/>
        <label>3</label>
    </ligand>
</feature>
<feature type="binding site" evidence="9">
    <location>
        <position position="391"/>
    </location>
    <ligand>
        <name>ATP</name>
        <dbReference type="ChEBI" id="CHEBI:30616"/>
    </ligand>
</feature>
<feature type="binding site" evidence="9">
    <location>
        <begin position="108"/>
        <end position="109"/>
    </location>
    <ligand>
        <name>ATP</name>
        <dbReference type="ChEBI" id="CHEBI:30616"/>
    </ligand>
</feature>
<dbReference type="InterPro" id="IPR037196">
    <property type="entry name" value="HSP90_C"/>
</dbReference>
<dbReference type="InterPro" id="IPR003594">
    <property type="entry name" value="HATPase_dom"/>
</dbReference>
<evidence type="ECO:0000256" key="6">
    <source>
        <dbReference type="ARBA" id="ARBA00022840"/>
    </source>
</evidence>
<feature type="domain" description="Histidine kinase/HSP90-like ATPase" evidence="11">
    <location>
        <begin position="35"/>
        <end position="189"/>
    </location>
</feature>
<dbReference type="Gene3D" id="3.40.50.11260">
    <property type="match status" value="1"/>
</dbReference>
<dbReference type="PANTHER" id="PTHR11528">
    <property type="entry name" value="HEAT SHOCK PROTEIN 90 FAMILY MEMBER"/>
    <property type="match status" value="1"/>
</dbReference>
<dbReference type="CTD" id="38389"/>
<dbReference type="GO" id="GO:0101031">
    <property type="term" value="C:protein folding chaperone complex"/>
    <property type="evidence" value="ECO:0007669"/>
    <property type="project" value="UniProtKB-ARBA"/>
</dbReference>
<reference evidence="14 15" key="1">
    <citation type="journal article" date="2024" name="Commun. Biol.">
        <title>Structural dynamics of RAF1-HSP90-CDC37 and HSP90 complexes reveal asymmetric client interactions and key structural elements.</title>
        <authorList>
            <person name="Finci L.I."/>
            <person name="Chakrabarti M."/>
            <person name="Gulten G."/>
            <person name="Finney J."/>
            <person name="Grose C."/>
            <person name="Fox T."/>
            <person name="Yang R."/>
            <person name="Nissley D.V."/>
            <person name="McCormick F."/>
            <person name="Esposito D."/>
            <person name="Balius T.E."/>
            <person name="Simanshu D.K."/>
        </authorList>
    </citation>
    <scope>STRUCTURE BY ELECTRON MICROSCOPY (3.50 ANGSTROMS) IN COMPLEX WITH ATP AND MG(2+)</scope>
</reference>
<dbReference type="Proteomes" id="UP000322000">
    <property type="component" value="Chromosome 7"/>
</dbReference>